<protein>
    <submittedName>
        <fullName evidence="2">Uncharacterized protein</fullName>
    </submittedName>
</protein>
<evidence type="ECO:0000313" key="3">
    <source>
        <dbReference type="Proteomes" id="UP000203302"/>
    </source>
</evidence>
<feature type="transmembrane region" description="Helical" evidence="1">
    <location>
        <begin position="143"/>
        <end position="169"/>
    </location>
</feature>
<proteinExistence type="predicted"/>
<evidence type="ECO:0000313" key="2">
    <source>
        <dbReference type="EMBL" id="ANZ49129.1"/>
    </source>
</evidence>
<reference evidence="3" key="1">
    <citation type="submission" date="2016-06" db="EMBL/GenBank/DDBJ databases">
        <authorList>
            <person name="Berg J.A."/>
            <person name="Grossarth S.E."/>
            <person name="Jarvis T.M."/>
            <person name="Merrill B.D."/>
            <person name="Breakwell D.P."/>
            <person name="Hope S."/>
            <person name="Grose J.H."/>
        </authorList>
    </citation>
    <scope>NUCLEOTIDE SEQUENCE [LARGE SCALE GENOMIC DNA]</scope>
</reference>
<keyword evidence="1" id="KW-0472">Membrane</keyword>
<evidence type="ECO:0000256" key="1">
    <source>
        <dbReference type="SAM" id="Phobius"/>
    </source>
</evidence>
<dbReference type="Proteomes" id="UP000203302">
    <property type="component" value="Segment"/>
</dbReference>
<keyword evidence="1" id="KW-1133">Transmembrane helix</keyword>
<dbReference type="OrthoDB" id="3103at10239"/>
<dbReference type="KEGG" id="vg:29069169"/>
<organism evidence="2 3">
    <name type="scientific">Erwinia phage vB_EamM_Huxley</name>
    <dbReference type="NCBI Taxonomy" id="1883373"/>
    <lineage>
        <taxon>Viruses</taxon>
        <taxon>Duplodnaviria</taxon>
        <taxon>Heunggongvirae</taxon>
        <taxon>Uroviricota</taxon>
        <taxon>Caudoviricetes</taxon>
        <taxon>Chimalliviridae</taxon>
        <taxon>Machinavirus</taxon>
        <taxon>Machinavirus machina</taxon>
    </lineage>
</organism>
<accession>A0A1B2ICZ2</accession>
<name>A0A1B2ICZ2_9CAUD</name>
<gene>
    <name evidence="2" type="ORF">HUXLEY_47</name>
</gene>
<dbReference type="RefSeq" id="YP_009293015.1">
    <property type="nucleotide sequence ID" value="NC_031127.1"/>
</dbReference>
<keyword evidence="1" id="KW-0812">Transmembrane</keyword>
<sequence length="541" mass="61443">MKIVKNKEIITISHNGEEVRFDQIPTQRKRQGPEPRDSKGVVLTADRLLFSELNRYWGTLTEAEQDELFGAYTLLSELAVEGDEVISEHAPKVMEIIAKHHKAERFRELYPLKNVFIPQKLHASIADMSPNYTESMTYFVPDYYHLMILTLLIKPFIPVFAVLGAYVAGKGISQEAKRKVVYKINLAFDLLSDTEIRQSEAVQKLELFLPSLVEKFQKEMSNRGSGTSLSILSSVMGYGSDMMDEYLLSLTIVRLLALRPCYCDFPDGSLEDSSIVSSIYFGIRTEVESGFANRIAGQQVILKQHPTAVVFNGEKGKVSAIDLVQGRSPAPIKEYVRPGMTFKDYRRFIKTTGYDIAPANAKCLIDSQIVNHTGPTYELHEWLTAAALHRFTDHRSFKDIDPDKFPYGVGLAQAIYLYYGMPQLAQLLSCEMLPGNISGYPIEPIDSELKISTDRYYPQAYRSPRNESQESIVRTSLELLVRNHLNPYHFHLKASPEAAELLKCEPDIPNYRPYGRILTQLTEFLAIQARQKVSEVKWFNS</sequence>
<dbReference type="EMBL" id="KX397368">
    <property type="protein sequence ID" value="ANZ49129.1"/>
    <property type="molecule type" value="Genomic_DNA"/>
</dbReference>
<dbReference type="GeneID" id="29069169"/>